<dbReference type="CDD" id="cd03424">
    <property type="entry name" value="NUDIX_ADPRase_Nudt5_UGPPase_Nudt14"/>
    <property type="match status" value="1"/>
</dbReference>
<protein>
    <recommendedName>
        <fullName evidence="6">Nudix hydrolase domain-containing protein</fullName>
    </recommendedName>
</protein>
<dbReference type="Gene3D" id="3.90.79.10">
    <property type="entry name" value="Nucleoside Triphosphate Pyrophosphohydrolase"/>
    <property type="match status" value="1"/>
</dbReference>
<gene>
    <name evidence="4" type="ORF">CC80DRAFT_435988</name>
</gene>
<keyword evidence="5" id="KW-1185">Reference proteome</keyword>
<dbReference type="GO" id="GO:0019693">
    <property type="term" value="P:ribose phosphate metabolic process"/>
    <property type="evidence" value="ECO:0007669"/>
    <property type="project" value="TreeGrafter"/>
</dbReference>
<accession>A0A6A5UCP7</accession>
<feature type="compositionally biased region" description="Pro residues" evidence="3">
    <location>
        <begin position="226"/>
        <end position="239"/>
    </location>
</feature>
<comment type="cofactor">
    <cofactor evidence="1">
        <name>Mg(2+)</name>
        <dbReference type="ChEBI" id="CHEBI:18420"/>
    </cofactor>
</comment>
<dbReference type="PANTHER" id="PTHR11839:SF18">
    <property type="entry name" value="NUDIX HYDROLASE DOMAIN-CONTAINING PROTEIN"/>
    <property type="match status" value="1"/>
</dbReference>
<dbReference type="PANTHER" id="PTHR11839">
    <property type="entry name" value="UDP/ADP-SUGAR PYROPHOSPHATASE"/>
    <property type="match status" value="1"/>
</dbReference>
<dbReference type="GO" id="GO:0080042">
    <property type="term" value="F:ADP-glucose pyrophosphohydrolase activity"/>
    <property type="evidence" value="ECO:0007669"/>
    <property type="project" value="TreeGrafter"/>
</dbReference>
<dbReference type="GO" id="GO:0006753">
    <property type="term" value="P:nucleoside phosphate metabolic process"/>
    <property type="evidence" value="ECO:0007669"/>
    <property type="project" value="TreeGrafter"/>
</dbReference>
<feature type="region of interest" description="Disordered" evidence="3">
    <location>
        <begin position="218"/>
        <end position="251"/>
    </location>
</feature>
<dbReference type="InterPro" id="IPR015797">
    <property type="entry name" value="NUDIX_hydrolase-like_dom_sf"/>
</dbReference>
<dbReference type="Proteomes" id="UP000800035">
    <property type="component" value="Unassembled WGS sequence"/>
</dbReference>
<reference evidence="4" key="1">
    <citation type="journal article" date="2020" name="Stud. Mycol.">
        <title>101 Dothideomycetes genomes: a test case for predicting lifestyles and emergence of pathogens.</title>
        <authorList>
            <person name="Haridas S."/>
            <person name="Albert R."/>
            <person name="Binder M."/>
            <person name="Bloem J."/>
            <person name="Labutti K."/>
            <person name="Salamov A."/>
            <person name="Andreopoulos B."/>
            <person name="Baker S."/>
            <person name="Barry K."/>
            <person name="Bills G."/>
            <person name="Bluhm B."/>
            <person name="Cannon C."/>
            <person name="Castanera R."/>
            <person name="Culley D."/>
            <person name="Daum C."/>
            <person name="Ezra D."/>
            <person name="Gonzalez J."/>
            <person name="Henrissat B."/>
            <person name="Kuo A."/>
            <person name="Liang C."/>
            <person name="Lipzen A."/>
            <person name="Lutzoni F."/>
            <person name="Magnuson J."/>
            <person name="Mondo S."/>
            <person name="Nolan M."/>
            <person name="Ohm R."/>
            <person name="Pangilinan J."/>
            <person name="Park H.-J."/>
            <person name="Ramirez L."/>
            <person name="Alfaro M."/>
            <person name="Sun H."/>
            <person name="Tritt A."/>
            <person name="Yoshinaga Y."/>
            <person name="Zwiers L.-H."/>
            <person name="Turgeon B."/>
            <person name="Goodwin S."/>
            <person name="Spatafora J."/>
            <person name="Crous P."/>
            <person name="Grigoriev I."/>
        </authorList>
    </citation>
    <scope>NUCLEOTIDE SEQUENCE</scope>
    <source>
        <strain evidence="4">CBS 675.92</strain>
    </source>
</reference>
<evidence type="ECO:0000256" key="2">
    <source>
        <dbReference type="ARBA" id="ARBA00022801"/>
    </source>
</evidence>
<organism evidence="4 5">
    <name type="scientific">Byssothecium circinans</name>
    <dbReference type="NCBI Taxonomy" id="147558"/>
    <lineage>
        <taxon>Eukaryota</taxon>
        <taxon>Fungi</taxon>
        <taxon>Dikarya</taxon>
        <taxon>Ascomycota</taxon>
        <taxon>Pezizomycotina</taxon>
        <taxon>Dothideomycetes</taxon>
        <taxon>Pleosporomycetidae</taxon>
        <taxon>Pleosporales</taxon>
        <taxon>Massarineae</taxon>
        <taxon>Massarinaceae</taxon>
        <taxon>Byssothecium</taxon>
    </lineage>
</organism>
<dbReference type="GO" id="GO:0080041">
    <property type="term" value="F:ADP-ribose pyrophosphohydrolase activity"/>
    <property type="evidence" value="ECO:0007669"/>
    <property type="project" value="TreeGrafter"/>
</dbReference>
<evidence type="ECO:0000313" key="5">
    <source>
        <dbReference type="Proteomes" id="UP000800035"/>
    </source>
</evidence>
<evidence type="ECO:0000313" key="4">
    <source>
        <dbReference type="EMBL" id="KAF1961719.1"/>
    </source>
</evidence>
<dbReference type="SUPFAM" id="SSF55811">
    <property type="entry name" value="Nudix"/>
    <property type="match status" value="1"/>
</dbReference>
<sequence length="354" mass="38784">MPTPKIQFTLSESFHNQPIPYPIPVRFLCDDLTEHDLVTFPAFRDWFTRTLKNFALQDDAAHALHSKPLKLQRIDVESVTWFPKAGGGRRVGFMKLQAQVQNYDAEEGDAVTEEDKNARLWIPGAVFLRGGSVGVLILIKPYDPTTPHHTNANDDETYTILTIQPRLAAASLAFPELPAGMLDGASNFSGTAAQEVREETGLVINSTDMFNMSLPATTGAILNPSKPAPPSPSPSPTNSPAPALSEDISSSMYPSPGACDEFLPLFLVQKRMTRARLDELRGRATGLRQEGEIITVKVVPFRELWREGSRDGKALAALGLYYSLREEGMLPEWPGRPTEEDGEAVDGGRRGAGV</sequence>
<proteinExistence type="predicted"/>
<dbReference type="AlphaFoldDB" id="A0A6A5UCP7"/>
<evidence type="ECO:0000256" key="3">
    <source>
        <dbReference type="SAM" id="MobiDB-lite"/>
    </source>
</evidence>
<keyword evidence="2" id="KW-0378">Hydrolase</keyword>
<dbReference type="EMBL" id="ML976980">
    <property type="protein sequence ID" value="KAF1961719.1"/>
    <property type="molecule type" value="Genomic_DNA"/>
</dbReference>
<feature type="region of interest" description="Disordered" evidence="3">
    <location>
        <begin position="330"/>
        <end position="354"/>
    </location>
</feature>
<evidence type="ECO:0008006" key="6">
    <source>
        <dbReference type="Google" id="ProtNLM"/>
    </source>
</evidence>
<dbReference type="OrthoDB" id="10249920at2759"/>
<name>A0A6A5UCP7_9PLEO</name>
<evidence type="ECO:0000256" key="1">
    <source>
        <dbReference type="ARBA" id="ARBA00001946"/>
    </source>
</evidence>